<comment type="function">
    <text evidence="3">Involved in chemotaxis. Part of a chemotaxis signal transduction system that modulates chemotaxis in response to various stimuli. Catalyzes the demethylation of specific methylglutamate residues introduced into the chemoreceptors (methyl-accepting chemotaxis proteins or MCP) by CheR. Also mediates the irreversible deamidation of specific glutamine residues to glutamic acid.</text>
</comment>
<dbReference type="OrthoDB" id="9793421at2"/>
<dbReference type="EC" id="3.5.1.44" evidence="3"/>
<dbReference type="SUPFAM" id="SSF52738">
    <property type="entry name" value="Methylesterase CheB, C-terminal domain"/>
    <property type="match status" value="1"/>
</dbReference>
<dbReference type="Pfam" id="PF00072">
    <property type="entry name" value="Response_reg"/>
    <property type="match status" value="1"/>
</dbReference>
<dbReference type="PANTHER" id="PTHR42872">
    <property type="entry name" value="PROTEIN-GLUTAMATE METHYLESTERASE/PROTEIN-GLUTAMINE GLUTAMINASE"/>
    <property type="match status" value="1"/>
</dbReference>
<dbReference type="PANTHER" id="PTHR42872:SF3">
    <property type="entry name" value="PROTEIN-GLUTAMATE METHYLESTERASE_PROTEIN-GLUTAMINE GLUTAMINASE 1"/>
    <property type="match status" value="1"/>
</dbReference>
<dbReference type="RefSeq" id="WP_120192239.1">
    <property type="nucleotide sequence ID" value="NZ_RAPK01000007.1"/>
</dbReference>
<dbReference type="EC" id="3.1.1.61" evidence="3"/>
<dbReference type="PIRSF" id="PIRSF000876">
    <property type="entry name" value="RR_chemtxs_CheB"/>
    <property type="match status" value="1"/>
</dbReference>
<dbReference type="AlphaFoldDB" id="A0A419V5T9"/>
<protein>
    <recommendedName>
        <fullName evidence="3">Protein-glutamate methylesterase/protein-glutamine glutaminase</fullName>
        <ecNumber evidence="3">3.1.1.61</ecNumber>
        <ecNumber evidence="3">3.5.1.44</ecNumber>
    </recommendedName>
</protein>
<dbReference type="SMART" id="SM00448">
    <property type="entry name" value="REC"/>
    <property type="match status" value="1"/>
</dbReference>
<evidence type="ECO:0000259" key="7">
    <source>
        <dbReference type="PROSITE" id="PS50122"/>
    </source>
</evidence>
<keyword evidence="9" id="KW-1185">Reference proteome</keyword>
<comment type="similarity">
    <text evidence="3">Belongs to the CheB family.</text>
</comment>
<feature type="active site" evidence="3 4">
    <location>
        <position position="195"/>
    </location>
</feature>
<dbReference type="Gene3D" id="3.40.50.180">
    <property type="entry name" value="Methylesterase CheB, C-terminal domain"/>
    <property type="match status" value="1"/>
</dbReference>
<comment type="domain">
    <text evidence="3">Contains a C-terminal catalytic domain, and an N-terminal region which modulates catalytic activity.</text>
</comment>
<dbReference type="Gene3D" id="3.40.50.2300">
    <property type="match status" value="1"/>
</dbReference>
<dbReference type="PROSITE" id="PS50110">
    <property type="entry name" value="RESPONSE_REGULATORY"/>
    <property type="match status" value="1"/>
</dbReference>
<dbReference type="InterPro" id="IPR035909">
    <property type="entry name" value="CheB_C"/>
</dbReference>
<dbReference type="GO" id="GO:0008984">
    <property type="term" value="F:protein-glutamate methylesterase activity"/>
    <property type="evidence" value="ECO:0007669"/>
    <property type="project" value="UniProtKB-UniRule"/>
</dbReference>
<feature type="active site" evidence="3 4">
    <location>
        <position position="291"/>
    </location>
</feature>
<dbReference type="InterPro" id="IPR001789">
    <property type="entry name" value="Sig_transdc_resp-reg_receiver"/>
</dbReference>
<evidence type="ECO:0000256" key="5">
    <source>
        <dbReference type="PROSITE-ProRule" id="PRU00169"/>
    </source>
</evidence>
<accession>A0A419V5T9</accession>
<evidence type="ECO:0000256" key="4">
    <source>
        <dbReference type="PROSITE-ProRule" id="PRU00050"/>
    </source>
</evidence>
<dbReference type="CDD" id="cd17541">
    <property type="entry name" value="REC_CheB-like"/>
    <property type="match status" value="1"/>
</dbReference>
<evidence type="ECO:0000259" key="6">
    <source>
        <dbReference type="PROSITE" id="PS50110"/>
    </source>
</evidence>
<feature type="domain" description="CheB-type methylesterase" evidence="7">
    <location>
        <begin position="155"/>
        <end position="333"/>
    </location>
</feature>
<evidence type="ECO:0000256" key="1">
    <source>
        <dbReference type="ARBA" id="ARBA00022801"/>
    </source>
</evidence>
<keyword evidence="3 5" id="KW-0597">Phosphoprotein</keyword>
<dbReference type="NCBIfam" id="NF001965">
    <property type="entry name" value="PRK00742.1"/>
    <property type="match status" value="1"/>
</dbReference>
<dbReference type="Proteomes" id="UP000285120">
    <property type="component" value="Unassembled WGS sequence"/>
</dbReference>
<comment type="subcellular location">
    <subcellularLocation>
        <location evidence="3">Cytoplasm</location>
    </subcellularLocation>
</comment>
<evidence type="ECO:0000256" key="2">
    <source>
        <dbReference type="ARBA" id="ARBA00048267"/>
    </source>
</evidence>
<evidence type="ECO:0000256" key="3">
    <source>
        <dbReference type="HAMAP-Rule" id="MF_00099"/>
    </source>
</evidence>
<dbReference type="PROSITE" id="PS50122">
    <property type="entry name" value="CHEB"/>
    <property type="match status" value="1"/>
</dbReference>
<dbReference type="HAMAP" id="MF_00099">
    <property type="entry name" value="CheB_chemtxs"/>
    <property type="match status" value="1"/>
</dbReference>
<reference evidence="8 9" key="1">
    <citation type="submission" date="2018-09" db="EMBL/GenBank/DDBJ databases">
        <title>Genomic Encyclopedia of Archaeal and Bacterial Type Strains, Phase II (KMG-II): from individual species to whole genera.</title>
        <authorList>
            <person name="Goeker M."/>
        </authorList>
    </citation>
    <scope>NUCLEOTIDE SEQUENCE [LARGE SCALE GENOMIC DNA]</scope>
    <source>
        <strain evidence="8 9">DSM 17008</strain>
    </source>
</reference>
<dbReference type="CDD" id="cd16432">
    <property type="entry name" value="CheB_Rec"/>
    <property type="match status" value="1"/>
</dbReference>
<dbReference type="Pfam" id="PF01339">
    <property type="entry name" value="CheB_methylest"/>
    <property type="match status" value="1"/>
</dbReference>
<dbReference type="InterPro" id="IPR011006">
    <property type="entry name" value="CheY-like_superfamily"/>
</dbReference>
<dbReference type="GO" id="GO:0005737">
    <property type="term" value="C:cytoplasm"/>
    <property type="evidence" value="ECO:0007669"/>
    <property type="project" value="UniProtKB-SubCell"/>
</dbReference>
<comment type="caution">
    <text evidence="8">The sequence shown here is derived from an EMBL/GenBank/DDBJ whole genome shotgun (WGS) entry which is preliminary data.</text>
</comment>
<organism evidence="8 9">
    <name type="scientific">Sinobaca qinghaiensis</name>
    <dbReference type="NCBI Taxonomy" id="342944"/>
    <lineage>
        <taxon>Bacteria</taxon>
        <taxon>Bacillati</taxon>
        <taxon>Bacillota</taxon>
        <taxon>Bacilli</taxon>
        <taxon>Bacillales</taxon>
        <taxon>Sporolactobacillaceae</taxon>
        <taxon>Sinobaca</taxon>
    </lineage>
</organism>
<dbReference type="InterPro" id="IPR008248">
    <property type="entry name" value="CheB-like"/>
</dbReference>
<gene>
    <name evidence="3" type="primary">cheB</name>
    <name evidence="8" type="ORF">ATL39_1053</name>
</gene>
<comment type="catalytic activity">
    <reaction evidence="2 3">
        <text>[protein]-L-glutamate 5-O-methyl ester + H2O = L-glutamyl-[protein] + methanol + H(+)</text>
        <dbReference type="Rhea" id="RHEA:23236"/>
        <dbReference type="Rhea" id="RHEA-COMP:10208"/>
        <dbReference type="Rhea" id="RHEA-COMP:10311"/>
        <dbReference type="ChEBI" id="CHEBI:15377"/>
        <dbReference type="ChEBI" id="CHEBI:15378"/>
        <dbReference type="ChEBI" id="CHEBI:17790"/>
        <dbReference type="ChEBI" id="CHEBI:29973"/>
        <dbReference type="ChEBI" id="CHEBI:82795"/>
        <dbReference type="EC" id="3.1.1.61"/>
    </reaction>
</comment>
<dbReference type="SUPFAM" id="SSF52172">
    <property type="entry name" value="CheY-like"/>
    <property type="match status" value="1"/>
</dbReference>
<keyword evidence="1 3" id="KW-0378">Hydrolase</keyword>
<dbReference type="EMBL" id="RAPK01000007">
    <property type="protein sequence ID" value="RKD75354.1"/>
    <property type="molecule type" value="Genomic_DNA"/>
</dbReference>
<comment type="PTM">
    <text evidence="3">Phosphorylated by CheA. Phosphorylation of the N-terminal regulatory domain activates the methylesterase activity.</text>
</comment>
<dbReference type="InterPro" id="IPR000673">
    <property type="entry name" value="Sig_transdc_resp-reg_Me-estase"/>
</dbReference>
<proteinExistence type="inferred from homology"/>
<dbReference type="GO" id="GO:0000156">
    <property type="term" value="F:phosphorelay response regulator activity"/>
    <property type="evidence" value="ECO:0007669"/>
    <property type="project" value="InterPro"/>
</dbReference>
<feature type="domain" description="Response regulatory" evidence="6">
    <location>
        <begin position="3"/>
        <end position="119"/>
    </location>
</feature>
<feature type="modified residue" description="4-aspartylphosphate" evidence="3 5">
    <location>
        <position position="54"/>
    </location>
</feature>
<dbReference type="GO" id="GO:0050568">
    <property type="term" value="F:protein-glutamine glutaminase activity"/>
    <property type="evidence" value="ECO:0007669"/>
    <property type="project" value="UniProtKB-UniRule"/>
</dbReference>
<name>A0A419V5T9_9BACL</name>
<comment type="catalytic activity">
    <reaction evidence="3">
        <text>L-glutaminyl-[protein] + H2O = L-glutamyl-[protein] + NH4(+)</text>
        <dbReference type="Rhea" id="RHEA:16441"/>
        <dbReference type="Rhea" id="RHEA-COMP:10207"/>
        <dbReference type="Rhea" id="RHEA-COMP:10208"/>
        <dbReference type="ChEBI" id="CHEBI:15377"/>
        <dbReference type="ChEBI" id="CHEBI:28938"/>
        <dbReference type="ChEBI" id="CHEBI:29973"/>
        <dbReference type="ChEBI" id="CHEBI:30011"/>
        <dbReference type="EC" id="3.5.1.44"/>
    </reaction>
</comment>
<keyword evidence="3" id="KW-0963">Cytoplasm</keyword>
<sequence length="348" mass="36767">MIDVLVVDDSAFMRKMLSEFINSQTDMTVKAAARNGSDALKKVQAEHFDVMTLDVEMPVMNGIDVLKKIPAGGPAVIMVSSKTQRGSDMAVEALELGAVEVVAKPSGSISLDIDKVKEEFLSKIRIAAAAGTGKPVVDRSLSRASAPTVPPKAVVHSGCRNVIAIGTSTGGPKALQVVIPKLPASLPAPVFVVQHMPPSFTGSLARRLNQISGVRVKEAEHNETAENGVVYIAPGGSQMRVGKKEGRLFLSVTQEEANEGHRPSVDVLFKSLSALKHVRVTAAVLTGMGRDGAEGVRQLLEENSSRIAAESETTAVIYGMPKAAARIAGVENIALEHISAFLTRDFSG</sequence>
<evidence type="ECO:0000313" key="8">
    <source>
        <dbReference type="EMBL" id="RKD75354.1"/>
    </source>
</evidence>
<evidence type="ECO:0000313" key="9">
    <source>
        <dbReference type="Proteomes" id="UP000285120"/>
    </source>
</evidence>
<feature type="active site" evidence="3 4">
    <location>
        <position position="168"/>
    </location>
</feature>
<dbReference type="GO" id="GO:0006935">
    <property type="term" value="P:chemotaxis"/>
    <property type="evidence" value="ECO:0007669"/>
    <property type="project" value="UniProtKB-UniRule"/>
</dbReference>
<keyword evidence="3 4" id="KW-0145">Chemotaxis</keyword>